<gene>
    <name evidence="2" type="ORF">C7I84_11890</name>
</gene>
<comment type="caution">
    <text evidence="2">The sequence shown here is derived from an EMBL/GenBank/DDBJ whole genome shotgun (WGS) entry which is preliminary data.</text>
</comment>
<dbReference type="EMBL" id="PXYK01000010">
    <property type="protein sequence ID" value="PSJ60000.1"/>
    <property type="molecule type" value="Genomic_DNA"/>
</dbReference>
<sequence length="184" mass="20804">MLGLGDPENAVGLGRHDEFLADLEGGDHIAVDQFRDLLRDRKRAASILAEGWGKVEDRFLEDVALLEVGRENDLLAGIDWAASPDDVIETFDPLLRKLGLVGFPDSFHQFAAQIEQVARGDHLDLIFPKLVDWSKQRNLLVIDLNSDSDMYHFALVSPELFSKWVGLKLSKHLKIEDPSWQFKK</sequence>
<dbReference type="Pfam" id="PF20335">
    <property type="entry name" value="DUF6630"/>
    <property type="match status" value="1"/>
</dbReference>
<name>A0A2P7SC00_9HYPH</name>
<dbReference type="Proteomes" id="UP000241229">
    <property type="component" value="Unassembled WGS sequence"/>
</dbReference>
<organism evidence="2 3">
    <name type="scientific">Kumtagia ephedrae</name>
    <dbReference type="NCBI Taxonomy" id="2116701"/>
    <lineage>
        <taxon>Bacteria</taxon>
        <taxon>Pseudomonadati</taxon>
        <taxon>Pseudomonadota</taxon>
        <taxon>Alphaproteobacteria</taxon>
        <taxon>Hyphomicrobiales</taxon>
        <taxon>Phyllobacteriaceae</taxon>
        <taxon>Kumtagia</taxon>
    </lineage>
</organism>
<evidence type="ECO:0000313" key="2">
    <source>
        <dbReference type="EMBL" id="PSJ60000.1"/>
    </source>
</evidence>
<dbReference type="AlphaFoldDB" id="A0A2P7SC00"/>
<accession>A0A2P7SC00</accession>
<proteinExistence type="predicted"/>
<protein>
    <recommendedName>
        <fullName evidence="1">DUF6630 domain-containing protein</fullName>
    </recommendedName>
</protein>
<evidence type="ECO:0000259" key="1">
    <source>
        <dbReference type="Pfam" id="PF20335"/>
    </source>
</evidence>
<reference evidence="2 3" key="1">
    <citation type="submission" date="2018-03" db="EMBL/GenBank/DDBJ databases">
        <title>The draft genome of Mesorhizobium sp. 6GN-30.</title>
        <authorList>
            <person name="Liu L."/>
            <person name="Li L."/>
            <person name="Wang T."/>
            <person name="Zhang X."/>
            <person name="Liang L."/>
        </authorList>
    </citation>
    <scope>NUCLEOTIDE SEQUENCE [LARGE SCALE GENOMIC DNA]</scope>
    <source>
        <strain evidence="2 3">6GN30</strain>
    </source>
</reference>
<keyword evidence="3" id="KW-1185">Reference proteome</keyword>
<evidence type="ECO:0000313" key="3">
    <source>
        <dbReference type="Proteomes" id="UP000241229"/>
    </source>
</evidence>
<dbReference type="InterPro" id="IPR046582">
    <property type="entry name" value="DUF6630"/>
</dbReference>
<feature type="domain" description="DUF6630" evidence="1">
    <location>
        <begin position="21"/>
        <end position="167"/>
    </location>
</feature>